<proteinExistence type="predicted"/>
<dbReference type="EMBL" id="CAKKTJ010000123">
    <property type="protein sequence ID" value="CAH0475284.1"/>
    <property type="molecule type" value="Genomic_DNA"/>
</dbReference>
<evidence type="ECO:0000313" key="3">
    <source>
        <dbReference type="Proteomes" id="UP001160483"/>
    </source>
</evidence>
<evidence type="ECO:0000256" key="1">
    <source>
        <dbReference type="SAM" id="MobiDB-lite"/>
    </source>
</evidence>
<dbReference type="Proteomes" id="UP001160483">
    <property type="component" value="Unassembled WGS sequence"/>
</dbReference>
<dbReference type="AlphaFoldDB" id="A0AAU9KSU8"/>
<accession>A0AAU9KSU8</accession>
<feature type="region of interest" description="Disordered" evidence="1">
    <location>
        <begin position="63"/>
        <end position="87"/>
    </location>
</feature>
<organism evidence="2 3">
    <name type="scientific">Peronospora belbahrii</name>
    <dbReference type="NCBI Taxonomy" id="622444"/>
    <lineage>
        <taxon>Eukaryota</taxon>
        <taxon>Sar</taxon>
        <taxon>Stramenopiles</taxon>
        <taxon>Oomycota</taxon>
        <taxon>Peronosporomycetes</taxon>
        <taxon>Peronosporales</taxon>
        <taxon>Peronosporaceae</taxon>
        <taxon>Peronospora</taxon>
    </lineage>
</organism>
<gene>
    <name evidence="2" type="ORF">PBS003_LOCUS2108</name>
</gene>
<comment type="caution">
    <text evidence="2">The sequence shown here is derived from an EMBL/GenBank/DDBJ whole genome shotgun (WGS) entry which is preliminary data.</text>
</comment>
<protein>
    <submittedName>
        <fullName evidence="2">Uncharacterized protein</fullName>
    </submittedName>
</protein>
<reference evidence="2" key="1">
    <citation type="submission" date="2021-11" db="EMBL/GenBank/DDBJ databases">
        <authorList>
            <person name="Islam A."/>
            <person name="Islam S."/>
            <person name="Flora M.S."/>
            <person name="Rahman M."/>
            <person name="Ziaur R.M."/>
            <person name="Epstein J.H."/>
            <person name="Hassan M."/>
            <person name="Klassen M."/>
            <person name="Woodard K."/>
            <person name="Webb A."/>
            <person name="Webby R.J."/>
            <person name="El Zowalaty M.E."/>
        </authorList>
    </citation>
    <scope>NUCLEOTIDE SEQUENCE</scope>
    <source>
        <strain evidence="2">Pbs3</strain>
    </source>
</reference>
<name>A0AAU9KSU8_9STRA</name>
<sequence length="125" mass="12960">MVRVVGEEGEATYREITVSMLGGTLSALCIELLPSGEYYKLHLLSVIICHECVDQKASSSGVIAGGKGTSGRESSAHIPPASPSLSPPKSGWWALACTAAAIPPDPVVMDAAKDSLTAGVYRLGF</sequence>
<evidence type="ECO:0000313" key="2">
    <source>
        <dbReference type="EMBL" id="CAH0475284.1"/>
    </source>
</evidence>